<evidence type="ECO:0000313" key="3">
    <source>
        <dbReference type="EMBL" id="MET4759563.1"/>
    </source>
</evidence>
<sequence>MMANQRYLSFDFKNFNEKGLSKVKKEFESNGLVVTSIDADNRVRRQSGVPTKRATFNIADGQQVVLQATSEGAVFQVRLNSRVIPVRAVDNLKAAIAEISNRVKANSSQFQKARRRRATAPKKVDKATVARTSAKARIVLYQQQAEELQQTVNELEERKQTLSAQVSENEGSISTLTGQIEEAKAENERLQSELVSLGEAA</sequence>
<dbReference type="InterPro" id="IPR041140">
    <property type="entry name" value="DarA_N"/>
</dbReference>
<dbReference type="EMBL" id="JBEWTB010000003">
    <property type="protein sequence ID" value="MET4759563.1"/>
    <property type="molecule type" value="Genomic_DNA"/>
</dbReference>
<gene>
    <name evidence="3" type="ORF">V5J35_004882</name>
</gene>
<protein>
    <submittedName>
        <fullName evidence="3">Chromosome segregation ATPase</fullName>
    </submittedName>
</protein>
<keyword evidence="1" id="KW-0175">Coiled coil</keyword>
<dbReference type="Proteomes" id="UP001549366">
    <property type="component" value="Unassembled WGS sequence"/>
</dbReference>
<feature type="domain" description="Defence against restriction A N-terminal" evidence="2">
    <location>
        <begin position="17"/>
        <end position="107"/>
    </location>
</feature>
<dbReference type="Gene3D" id="1.20.5.170">
    <property type="match status" value="1"/>
</dbReference>
<name>A0ABV2SP67_9GAMM</name>
<organism evidence="3 4">
    <name type="scientific">Endozoicomonas lisbonensis</name>
    <dbReference type="NCBI Taxonomy" id="3120522"/>
    <lineage>
        <taxon>Bacteria</taxon>
        <taxon>Pseudomonadati</taxon>
        <taxon>Pseudomonadota</taxon>
        <taxon>Gammaproteobacteria</taxon>
        <taxon>Oceanospirillales</taxon>
        <taxon>Endozoicomonadaceae</taxon>
        <taxon>Endozoicomonas</taxon>
    </lineage>
</organism>
<dbReference type="RefSeq" id="WP_354011462.1">
    <property type="nucleotide sequence ID" value="NZ_JBEWTA010000002.1"/>
</dbReference>
<proteinExistence type="predicted"/>
<feature type="coiled-coil region" evidence="1">
    <location>
        <begin position="131"/>
        <end position="200"/>
    </location>
</feature>
<reference evidence="3 4" key="1">
    <citation type="submission" date="2024-06" db="EMBL/GenBank/DDBJ databases">
        <title>Genomic Encyclopedia of Type Strains, Phase V (KMG-V): Genome sequencing to study the core and pangenomes of soil and plant-associated prokaryotes.</title>
        <authorList>
            <person name="Whitman W."/>
        </authorList>
    </citation>
    <scope>NUCLEOTIDE SEQUENCE [LARGE SCALE GENOMIC DNA]</scope>
    <source>
        <strain evidence="3 4">NE40</strain>
    </source>
</reference>
<evidence type="ECO:0000259" key="2">
    <source>
        <dbReference type="Pfam" id="PF18788"/>
    </source>
</evidence>
<evidence type="ECO:0000256" key="1">
    <source>
        <dbReference type="SAM" id="Coils"/>
    </source>
</evidence>
<accession>A0ABV2SP67</accession>
<evidence type="ECO:0000313" key="4">
    <source>
        <dbReference type="Proteomes" id="UP001549366"/>
    </source>
</evidence>
<dbReference type="Pfam" id="PF18788">
    <property type="entry name" value="DarA_N"/>
    <property type="match status" value="1"/>
</dbReference>
<keyword evidence="4" id="KW-1185">Reference proteome</keyword>
<comment type="caution">
    <text evidence="3">The sequence shown here is derived from an EMBL/GenBank/DDBJ whole genome shotgun (WGS) entry which is preliminary data.</text>
</comment>